<dbReference type="Gene3D" id="3.40.50.720">
    <property type="entry name" value="NAD(P)-binding Rossmann-like Domain"/>
    <property type="match status" value="1"/>
</dbReference>
<gene>
    <name evidence="4" type="primary">fabG_3</name>
    <name evidence="4" type="ORF">BVIRIDIS_04960</name>
</gene>
<dbReference type="InterPro" id="IPR057326">
    <property type="entry name" value="KR_dom"/>
</dbReference>
<evidence type="ECO:0000256" key="1">
    <source>
        <dbReference type="ARBA" id="ARBA00006484"/>
    </source>
</evidence>
<dbReference type="EC" id="1.1.1.100" evidence="4"/>
<dbReference type="OrthoDB" id="9804774at2"/>
<dbReference type="Pfam" id="PF13561">
    <property type="entry name" value="adh_short_C2"/>
    <property type="match status" value="1"/>
</dbReference>
<evidence type="ECO:0000313" key="4">
    <source>
        <dbReference type="EMBL" id="CUU41503.1"/>
    </source>
</evidence>
<keyword evidence="5" id="KW-1185">Reference proteome</keyword>
<proteinExistence type="inferred from homology"/>
<evidence type="ECO:0000313" key="5">
    <source>
        <dbReference type="Proteomes" id="UP000065734"/>
    </source>
</evidence>
<dbReference type="SMART" id="SM00822">
    <property type="entry name" value="PKS_KR"/>
    <property type="match status" value="1"/>
</dbReference>
<dbReference type="InterPro" id="IPR050259">
    <property type="entry name" value="SDR"/>
</dbReference>
<dbReference type="KEGG" id="bvr:BVIR_1053"/>
<dbReference type="InterPro" id="IPR020904">
    <property type="entry name" value="Sc_DH/Rdtase_CS"/>
</dbReference>
<protein>
    <submittedName>
        <fullName evidence="4">3-oxoacyl-[acyl-carrier-protein] reductase FabG</fullName>
        <ecNumber evidence="4">1.1.1.100</ecNumber>
    </submittedName>
</protein>
<sequence length="255" mass="26518">MMAESAKNRRVLLTGGGRGVGAATVRALAAAGFDVTFTYRSASAEADALLAELGAAHPGQTFEARALDLADKAAVEAFAAAAADDSYFGFVHNAGMPYDTLALMMDQDKAEVLMQVNYWSFTRLCKALGRGMVRARAGRIIAIGSIAALRGSQGNAPYGASKAALIGYAQTLAAESAKRGITVNVIAPGFVDTEMLAPYAAFREKMEAQIPLGRFVKPEEVAGLAAFLLSPPAAAITGQTLVVDGGLSNTLTLQR</sequence>
<dbReference type="PRINTS" id="PR00081">
    <property type="entry name" value="GDHRDH"/>
</dbReference>
<dbReference type="Proteomes" id="UP000065734">
    <property type="component" value="Chromosome I"/>
</dbReference>
<dbReference type="AlphaFoldDB" id="A0A0P0IPG3"/>
<organism evidence="4 5">
    <name type="scientific">Blastochloris viridis</name>
    <name type="common">Rhodopseudomonas viridis</name>
    <dbReference type="NCBI Taxonomy" id="1079"/>
    <lineage>
        <taxon>Bacteria</taxon>
        <taxon>Pseudomonadati</taxon>
        <taxon>Pseudomonadota</taxon>
        <taxon>Alphaproteobacteria</taxon>
        <taxon>Hyphomicrobiales</taxon>
        <taxon>Blastochloridaceae</taxon>
        <taxon>Blastochloris</taxon>
    </lineage>
</organism>
<dbReference type="InterPro" id="IPR002347">
    <property type="entry name" value="SDR_fam"/>
</dbReference>
<dbReference type="SUPFAM" id="SSF51735">
    <property type="entry name" value="NAD(P)-binding Rossmann-fold domains"/>
    <property type="match status" value="1"/>
</dbReference>
<comment type="similarity">
    <text evidence="1">Belongs to the short-chain dehydrogenases/reductases (SDR) family.</text>
</comment>
<accession>A0A0P0IPG3</accession>
<dbReference type="PANTHER" id="PTHR42879">
    <property type="entry name" value="3-OXOACYL-(ACYL-CARRIER-PROTEIN) REDUCTASE"/>
    <property type="match status" value="1"/>
</dbReference>
<keyword evidence="2 4" id="KW-0560">Oxidoreductase</keyword>
<feature type="domain" description="Ketoreductase" evidence="3">
    <location>
        <begin position="9"/>
        <end position="189"/>
    </location>
</feature>
<dbReference type="EMBL" id="LN907867">
    <property type="protein sequence ID" value="CUU41503.1"/>
    <property type="molecule type" value="Genomic_DNA"/>
</dbReference>
<dbReference type="FunFam" id="3.40.50.720:FF:000173">
    <property type="entry name" value="3-oxoacyl-[acyl-carrier protein] reductase"/>
    <property type="match status" value="1"/>
</dbReference>
<dbReference type="GO" id="GO:0032787">
    <property type="term" value="P:monocarboxylic acid metabolic process"/>
    <property type="evidence" value="ECO:0007669"/>
    <property type="project" value="UniProtKB-ARBA"/>
</dbReference>
<dbReference type="InterPro" id="IPR036291">
    <property type="entry name" value="NAD(P)-bd_dom_sf"/>
</dbReference>
<dbReference type="PANTHER" id="PTHR42879:SF2">
    <property type="entry name" value="3-OXOACYL-[ACYL-CARRIER-PROTEIN] REDUCTASE FABG"/>
    <property type="match status" value="1"/>
</dbReference>
<reference evidence="5" key="1">
    <citation type="journal article" date="2016" name="Genome Announc.">
        <title>Revised genome sequence of the purple photosynthetic bacterium Blastochloris viridis.</title>
        <authorList>
            <person name="Liu L.N."/>
            <person name="Faulkner M."/>
            <person name="Liu X."/>
            <person name="Huang F."/>
            <person name="Darby A.C."/>
            <person name="Hall N."/>
        </authorList>
    </citation>
    <scope>NUCLEOTIDE SEQUENCE [LARGE SCALE GENOMIC DNA]</scope>
    <source>
        <strain evidence="5">ATCC 19567 / DSM 133 / F</strain>
    </source>
</reference>
<dbReference type="STRING" id="1079.BVIR_1053"/>
<dbReference type="RefSeq" id="WP_055036726.1">
    <property type="nucleotide sequence ID" value="NZ_AP014854.2"/>
</dbReference>
<evidence type="ECO:0000256" key="2">
    <source>
        <dbReference type="ARBA" id="ARBA00023002"/>
    </source>
</evidence>
<dbReference type="PATRIC" id="fig|1079.6.peg.1090"/>
<dbReference type="PRINTS" id="PR00080">
    <property type="entry name" value="SDRFAMILY"/>
</dbReference>
<evidence type="ECO:0000259" key="3">
    <source>
        <dbReference type="SMART" id="SM00822"/>
    </source>
</evidence>
<name>A0A0P0IPG3_BLAVI</name>
<dbReference type="PROSITE" id="PS00061">
    <property type="entry name" value="ADH_SHORT"/>
    <property type="match status" value="1"/>
</dbReference>
<dbReference type="GO" id="GO:0004316">
    <property type="term" value="F:3-oxoacyl-[acyl-carrier-protein] reductase (NADPH) activity"/>
    <property type="evidence" value="ECO:0007669"/>
    <property type="project" value="UniProtKB-EC"/>
</dbReference>